<sequence length="175" mass="20837">MPQIMNSHFKQQIQLEIDLIKNDSFIYDCENKDYLNWLPIEFCFQVENERYIFKKSPTFSVEGLKVFLRTIETLLEEKKKKGMLPLHEAYEKFECGATEGEFHLRLENMRDDFEKDQVSIELWLNTAYMRDESVGYDQGFSFAVFSEDLSRFMKELKQQLYDLTDGNEGEKMEGT</sequence>
<gene>
    <name evidence="2" type="ORF">A5888_003229</name>
    <name evidence="1" type="ORF">A5888_003826</name>
</gene>
<name>A0A242JYY1_9ENTE</name>
<evidence type="ECO:0000313" key="2">
    <source>
        <dbReference type="EMBL" id="WYJ91461.1"/>
    </source>
</evidence>
<reference evidence="1" key="1">
    <citation type="submission" date="2017-05" db="EMBL/GenBank/DDBJ databases">
        <title>The Genome Sequence of Enterococcus sp. 9E7_DIV0242.</title>
        <authorList>
            <consortium name="The Broad Institute Genomics Platform"/>
            <consortium name="The Broad Institute Genomic Center for Infectious Diseases"/>
            <person name="Earl A."/>
            <person name="Manson A."/>
            <person name="Schwartman J."/>
            <person name="Gilmore M."/>
            <person name="Abouelleil A."/>
            <person name="Cao P."/>
            <person name="Chapman S."/>
            <person name="Cusick C."/>
            <person name="Shea T."/>
            <person name="Young S."/>
            <person name="Neafsey D."/>
            <person name="Nusbaum C."/>
            <person name="Birren B."/>
        </authorList>
    </citation>
    <scope>NUCLEOTIDE SEQUENCE [LARGE SCALE GENOMIC DNA]</scope>
    <source>
        <strain evidence="1">9E7_DIV0242</strain>
    </source>
</reference>
<keyword evidence="3" id="KW-1185">Reference proteome</keyword>
<organism evidence="1">
    <name type="scientific">Candidatus Enterococcus clewellii</name>
    <dbReference type="NCBI Taxonomy" id="1834193"/>
    <lineage>
        <taxon>Bacteria</taxon>
        <taxon>Bacillati</taxon>
        <taxon>Bacillota</taxon>
        <taxon>Bacilli</taxon>
        <taxon>Lactobacillales</taxon>
        <taxon>Enterococcaceae</taxon>
        <taxon>Enterococcus</taxon>
    </lineage>
</organism>
<dbReference type="EMBL" id="NGMM01000008">
    <property type="protein sequence ID" value="OTP10528.1"/>
    <property type="molecule type" value="Genomic_DNA"/>
</dbReference>
<dbReference type="AlphaFoldDB" id="A0A242JYY1"/>
<proteinExistence type="predicted"/>
<reference evidence="2" key="3">
    <citation type="submission" date="2024-03" db="EMBL/GenBank/DDBJ databases">
        <title>The Genome Sequence of Enterococcus sp. DIV0242b.</title>
        <authorList>
            <consortium name="The Broad Institute Genomics Platform"/>
            <consortium name="The Broad Institute Microbial Omics Core"/>
            <consortium name="The Broad Institute Genomic Center for Infectious Diseases"/>
            <person name="Earl A."/>
            <person name="Manson A."/>
            <person name="Gilmore M."/>
            <person name="Schwartman J."/>
            <person name="Shea T."/>
            <person name="Abouelleil A."/>
            <person name="Cao P."/>
            <person name="Chapman S."/>
            <person name="Cusick C."/>
            <person name="Young S."/>
            <person name="Neafsey D."/>
            <person name="Nusbaum C."/>
            <person name="Birren B."/>
        </authorList>
    </citation>
    <scope>NUCLEOTIDE SEQUENCE</scope>
    <source>
        <strain evidence="2">9E7_DIV0242</strain>
    </source>
</reference>
<dbReference type="EMBL" id="CP147247">
    <property type="protein sequence ID" value="WYJ91461.1"/>
    <property type="molecule type" value="Genomic_DNA"/>
</dbReference>
<accession>A0A242JYY1</accession>
<protein>
    <submittedName>
        <fullName evidence="1">Uncharacterized protein</fullName>
    </submittedName>
</protein>
<dbReference type="Proteomes" id="UP000195141">
    <property type="component" value="Chromosome"/>
</dbReference>
<dbReference type="RefSeq" id="WP_086350813.1">
    <property type="nucleotide sequence ID" value="NZ_CP147247.1"/>
</dbReference>
<evidence type="ECO:0000313" key="3">
    <source>
        <dbReference type="Proteomes" id="UP000195141"/>
    </source>
</evidence>
<dbReference type="InterPro" id="IPR056510">
    <property type="entry name" value="WapI"/>
</dbReference>
<dbReference type="Pfam" id="PF24716">
    <property type="entry name" value="WapI"/>
    <property type="match status" value="1"/>
</dbReference>
<evidence type="ECO:0000313" key="1">
    <source>
        <dbReference type="EMBL" id="OTP10528.1"/>
    </source>
</evidence>
<reference evidence="2" key="2">
    <citation type="submission" date="2017-05" db="EMBL/GenBank/DDBJ databases">
        <authorList>
            <consortium name="The Broad Institute Genomics Platform"/>
            <consortium name="The Broad Institute Genomic Center for Infectious Diseases"/>
            <person name="Earl A."/>
            <person name="Manson A."/>
            <person name="Schwartman J."/>
            <person name="Gilmore M."/>
            <person name="Abouelleil A."/>
            <person name="Cao P."/>
            <person name="Chapman S."/>
            <person name="Cusick C."/>
            <person name="Shea T."/>
            <person name="Young S."/>
            <person name="Neafsey D."/>
            <person name="Nusbaum C."/>
            <person name="Birren B."/>
        </authorList>
    </citation>
    <scope>NUCLEOTIDE SEQUENCE</scope>
    <source>
        <strain evidence="2">9E7_DIV0242</strain>
    </source>
</reference>